<gene>
    <name evidence="1" type="ORF">R1sor_015436</name>
</gene>
<name>A0ABD3HF86_9MARC</name>
<sequence>MLLWGPTNAGGWVVSGGILGRGKLVQCASIKKECASIKKDYRRWTLAAVLYAWMEQQSGEPLPFEYSADDLIMCIVAALTEEVGENRRRRFAVYESISGLLGYQKKTQLPPSLEYAVEAEFPDVDFRYFSSSTSYSILSPLLWSGICGDW</sequence>
<protein>
    <submittedName>
        <fullName evidence="1">Uncharacterized protein</fullName>
    </submittedName>
</protein>
<dbReference type="AlphaFoldDB" id="A0ABD3HF86"/>
<evidence type="ECO:0000313" key="1">
    <source>
        <dbReference type="EMBL" id="KAL3689127.1"/>
    </source>
</evidence>
<dbReference type="EMBL" id="JBJQOH010000004">
    <property type="protein sequence ID" value="KAL3689127.1"/>
    <property type="molecule type" value="Genomic_DNA"/>
</dbReference>
<evidence type="ECO:0000313" key="2">
    <source>
        <dbReference type="Proteomes" id="UP001633002"/>
    </source>
</evidence>
<accession>A0ABD3HF86</accession>
<dbReference type="Proteomes" id="UP001633002">
    <property type="component" value="Unassembled WGS sequence"/>
</dbReference>
<proteinExistence type="predicted"/>
<organism evidence="1 2">
    <name type="scientific">Riccia sorocarpa</name>
    <dbReference type="NCBI Taxonomy" id="122646"/>
    <lineage>
        <taxon>Eukaryota</taxon>
        <taxon>Viridiplantae</taxon>
        <taxon>Streptophyta</taxon>
        <taxon>Embryophyta</taxon>
        <taxon>Marchantiophyta</taxon>
        <taxon>Marchantiopsida</taxon>
        <taxon>Marchantiidae</taxon>
        <taxon>Marchantiales</taxon>
        <taxon>Ricciaceae</taxon>
        <taxon>Riccia</taxon>
    </lineage>
</organism>
<keyword evidence="2" id="KW-1185">Reference proteome</keyword>
<reference evidence="1 2" key="1">
    <citation type="submission" date="2024-09" db="EMBL/GenBank/DDBJ databases">
        <title>Chromosome-scale assembly of Riccia sorocarpa.</title>
        <authorList>
            <person name="Paukszto L."/>
        </authorList>
    </citation>
    <scope>NUCLEOTIDE SEQUENCE [LARGE SCALE GENOMIC DNA]</scope>
    <source>
        <strain evidence="1">LP-2024</strain>
        <tissue evidence="1">Aerial parts of the thallus</tissue>
    </source>
</reference>
<comment type="caution">
    <text evidence="1">The sequence shown here is derived from an EMBL/GenBank/DDBJ whole genome shotgun (WGS) entry which is preliminary data.</text>
</comment>